<comment type="caution">
    <text evidence="2">The sequence shown here is derived from an EMBL/GenBank/DDBJ whole genome shotgun (WGS) entry which is preliminary data.</text>
</comment>
<protein>
    <recommendedName>
        <fullName evidence="1">LTI65/LTI78 PGEED repeat domain-containing protein</fullName>
    </recommendedName>
</protein>
<keyword evidence="3" id="KW-1185">Reference proteome</keyword>
<dbReference type="PANTHER" id="PTHR33836:SF7">
    <property type="entry name" value="LOW-TEMPERATURE-INDUCED PROTEIN"/>
    <property type="match status" value="1"/>
</dbReference>
<feature type="domain" description="LTI65/LTI78 PGEED repeat" evidence="1">
    <location>
        <begin position="28"/>
        <end position="58"/>
    </location>
</feature>
<dbReference type="Pfam" id="PF23399">
    <property type="entry name" value="LTI65_PGEED"/>
    <property type="match status" value="1"/>
</dbReference>
<accession>A0ABD3AG25</accession>
<evidence type="ECO:0000313" key="3">
    <source>
        <dbReference type="Proteomes" id="UP001630127"/>
    </source>
</evidence>
<dbReference type="InterPro" id="IPR057059">
    <property type="entry name" value="LTI65/LTI78_PGEED"/>
</dbReference>
<name>A0ABD3AG25_9GENT</name>
<reference evidence="2 3" key="1">
    <citation type="submission" date="2024-11" db="EMBL/GenBank/DDBJ databases">
        <title>A near-complete genome assembly of Cinchona calisaya.</title>
        <authorList>
            <person name="Lian D.C."/>
            <person name="Zhao X.W."/>
            <person name="Wei L."/>
        </authorList>
    </citation>
    <scope>NUCLEOTIDE SEQUENCE [LARGE SCALE GENOMIC DNA]</scope>
    <source>
        <tissue evidence="2">Nenye</tissue>
    </source>
</reference>
<dbReference type="Proteomes" id="UP001630127">
    <property type="component" value="Unassembled WGS sequence"/>
</dbReference>
<dbReference type="EMBL" id="JBJUIK010000004">
    <property type="protein sequence ID" value="KAL3530791.1"/>
    <property type="molecule type" value="Genomic_DNA"/>
</dbReference>
<evidence type="ECO:0000259" key="1">
    <source>
        <dbReference type="Pfam" id="PF23399"/>
    </source>
</evidence>
<dbReference type="PANTHER" id="PTHR33836">
    <property type="entry name" value="LOW-TEMPERATURE-INDUCED 65 KDA PROTEIN-RELATED"/>
    <property type="match status" value="1"/>
</dbReference>
<gene>
    <name evidence="2" type="ORF">ACH5RR_010113</name>
</gene>
<dbReference type="InterPro" id="IPR037491">
    <property type="entry name" value="LTI78/LTI65"/>
</dbReference>
<dbReference type="AlphaFoldDB" id="A0ABD3AG25"/>
<evidence type="ECO:0000313" key="2">
    <source>
        <dbReference type="EMBL" id="KAL3530791.1"/>
    </source>
</evidence>
<proteinExistence type="predicted"/>
<organism evidence="2 3">
    <name type="scientific">Cinchona calisaya</name>
    <dbReference type="NCBI Taxonomy" id="153742"/>
    <lineage>
        <taxon>Eukaryota</taxon>
        <taxon>Viridiplantae</taxon>
        <taxon>Streptophyta</taxon>
        <taxon>Embryophyta</taxon>
        <taxon>Tracheophyta</taxon>
        <taxon>Spermatophyta</taxon>
        <taxon>Magnoliopsida</taxon>
        <taxon>eudicotyledons</taxon>
        <taxon>Gunneridae</taxon>
        <taxon>Pentapetalae</taxon>
        <taxon>asterids</taxon>
        <taxon>lamiids</taxon>
        <taxon>Gentianales</taxon>
        <taxon>Rubiaceae</taxon>
        <taxon>Cinchonoideae</taxon>
        <taxon>Cinchoneae</taxon>
        <taxon>Cinchona</taxon>
    </lineage>
</organism>
<sequence length="227" mass="24886">MYCSMPDPTLWTSEIREHSSNRSAHKWDAGVFVKEYIMNKLEPEEDDRALSEVIYEAISPKKGAGDNMGVVEKVREAITSLLQHEESPQLASKGYMVEPSKLTTKTTNLSTNIPISTKIGVPSRNSTSMSSSFRGASSVEEHSKRTFKATNLSSVIPVLTKIEVQPTNGIFSTNVNISSHLPISYGASSLEKALKEKIKEMSSNVPISSTTEVPTPNYNVNLSSYAP</sequence>